<comment type="caution">
    <text evidence="4">The sequence shown here is derived from an EMBL/GenBank/DDBJ whole genome shotgun (WGS) entry which is preliminary data.</text>
</comment>
<keyword evidence="2" id="KW-0812">Transmembrane</keyword>
<evidence type="ECO:0000313" key="4">
    <source>
        <dbReference type="EMBL" id="MEQ2202603.1"/>
    </source>
</evidence>
<evidence type="ECO:0000259" key="3">
    <source>
        <dbReference type="Pfam" id="PF18658"/>
    </source>
</evidence>
<dbReference type="PANTHER" id="PTHR34589">
    <property type="entry name" value="SIMILAR TO RIKEN CDNA 2700081O15"/>
    <property type="match status" value="1"/>
</dbReference>
<dbReference type="PANTHER" id="PTHR34589:SF2">
    <property type="entry name" value="ZINC FINGER TRANSLOCATION-ASSOCIATED PROTEIN"/>
    <property type="match status" value="1"/>
</dbReference>
<feature type="compositionally biased region" description="Polar residues" evidence="1">
    <location>
        <begin position="113"/>
        <end position="134"/>
    </location>
</feature>
<proteinExistence type="predicted"/>
<dbReference type="InterPro" id="IPR040647">
    <property type="entry name" value="SPIN-DOC_Znf-C2H2"/>
</dbReference>
<sequence>MLVFGTVRVKILWVHCMFVLLNVPVFLSFSIVQTAGLNINDIKCVKATKPPIQSTSPVTSVAAVSSIPEVLVVTTCKAEQSPDALQVKLPIISTEGNVSDGTSSHLTDFAGESSQHCQKWTPRTTETDTASSLPTLKPPDNPLSAIHLHPIECEADFLFAHYDDNDDEDTMSEAVWRNRYLMDYDPLNQLLVCMVCGELQYSHSLDGVRAHINEAHPLTLRLEPREKLKILEAWDEQVSQRERFFSSQLQQHCGPTEGTLKLLTSSS</sequence>
<feature type="domain" description="SPIN-DOC-like zinc-finger" evidence="3">
    <location>
        <begin position="175"/>
        <end position="236"/>
    </location>
</feature>
<evidence type="ECO:0000256" key="2">
    <source>
        <dbReference type="SAM" id="Phobius"/>
    </source>
</evidence>
<protein>
    <recommendedName>
        <fullName evidence="3">SPIN-DOC-like zinc-finger domain-containing protein</fullName>
    </recommendedName>
</protein>
<reference evidence="4 5" key="1">
    <citation type="submission" date="2021-06" db="EMBL/GenBank/DDBJ databases">
        <authorList>
            <person name="Palmer J.M."/>
        </authorList>
    </citation>
    <scope>NUCLEOTIDE SEQUENCE [LARGE SCALE GENOMIC DNA]</scope>
    <source>
        <strain evidence="4 5">XC_2019</strain>
        <tissue evidence="4">Muscle</tissue>
    </source>
</reference>
<dbReference type="Pfam" id="PF18658">
    <property type="entry name" value="zf-C2H2_12"/>
    <property type="match status" value="1"/>
</dbReference>
<keyword evidence="2" id="KW-1133">Transmembrane helix</keyword>
<dbReference type="EMBL" id="JAHRIN010033804">
    <property type="protein sequence ID" value="MEQ2202603.1"/>
    <property type="molecule type" value="Genomic_DNA"/>
</dbReference>
<organism evidence="4 5">
    <name type="scientific">Xenoophorus captivus</name>
    <dbReference type="NCBI Taxonomy" id="1517983"/>
    <lineage>
        <taxon>Eukaryota</taxon>
        <taxon>Metazoa</taxon>
        <taxon>Chordata</taxon>
        <taxon>Craniata</taxon>
        <taxon>Vertebrata</taxon>
        <taxon>Euteleostomi</taxon>
        <taxon>Actinopterygii</taxon>
        <taxon>Neopterygii</taxon>
        <taxon>Teleostei</taxon>
        <taxon>Neoteleostei</taxon>
        <taxon>Acanthomorphata</taxon>
        <taxon>Ovalentaria</taxon>
        <taxon>Atherinomorphae</taxon>
        <taxon>Cyprinodontiformes</taxon>
        <taxon>Goodeidae</taxon>
        <taxon>Xenoophorus</taxon>
    </lineage>
</organism>
<keyword evidence="2" id="KW-0472">Membrane</keyword>
<feature type="region of interest" description="Disordered" evidence="1">
    <location>
        <begin position="113"/>
        <end position="141"/>
    </location>
</feature>
<feature type="transmembrane region" description="Helical" evidence="2">
    <location>
        <begin position="12"/>
        <end position="32"/>
    </location>
</feature>
<name>A0ABV0R4Q4_9TELE</name>
<keyword evidence="5" id="KW-1185">Reference proteome</keyword>
<gene>
    <name evidence="4" type="ORF">XENOCAPTIV_008211</name>
</gene>
<dbReference type="Proteomes" id="UP001434883">
    <property type="component" value="Unassembled WGS sequence"/>
</dbReference>
<evidence type="ECO:0000256" key="1">
    <source>
        <dbReference type="SAM" id="MobiDB-lite"/>
    </source>
</evidence>
<dbReference type="InterPro" id="IPR052675">
    <property type="entry name" value="ZnF_transloc-Spindlin_int"/>
</dbReference>
<evidence type="ECO:0000313" key="5">
    <source>
        <dbReference type="Proteomes" id="UP001434883"/>
    </source>
</evidence>
<accession>A0ABV0R4Q4</accession>